<dbReference type="RefSeq" id="WP_230732162.1">
    <property type="nucleotide sequence ID" value="NZ_JAJNDB010000001.1"/>
</dbReference>
<evidence type="ECO:0000313" key="2">
    <source>
        <dbReference type="Proteomes" id="UP001199469"/>
    </source>
</evidence>
<accession>A0ABS8P610</accession>
<dbReference type="EMBL" id="JAJNDB010000001">
    <property type="protein sequence ID" value="MCD2193690.1"/>
    <property type="molecule type" value="Genomic_DNA"/>
</dbReference>
<name>A0ABS8P610_9PSEU</name>
<dbReference type="Proteomes" id="UP001199469">
    <property type="component" value="Unassembled WGS sequence"/>
</dbReference>
<keyword evidence="2" id="KW-1185">Reference proteome</keyword>
<comment type="caution">
    <text evidence="1">The sequence shown here is derived from an EMBL/GenBank/DDBJ whole genome shotgun (WGS) entry which is preliminary data.</text>
</comment>
<reference evidence="1 2" key="1">
    <citation type="submission" date="2021-11" db="EMBL/GenBank/DDBJ databases">
        <title>Draft genome sequence of Actinomycetospora sp. SF1 isolated from the rhizosphere soil.</title>
        <authorList>
            <person name="Duangmal K."/>
            <person name="Chantavorakit T."/>
        </authorList>
    </citation>
    <scope>NUCLEOTIDE SEQUENCE [LARGE SCALE GENOMIC DNA]</scope>
    <source>
        <strain evidence="1 2">TBRC 5722</strain>
    </source>
</reference>
<sequence length="71" mass="8142">MRTLALHESSRYRAAADYARRIYPGLLGELICRELERAVELGYRDHRDALVPRLVDDILHRPTAVSRASLP</sequence>
<proteinExistence type="predicted"/>
<gene>
    <name evidence="1" type="ORF">LQ327_09910</name>
</gene>
<protein>
    <submittedName>
        <fullName evidence="1">Uncharacterized protein</fullName>
    </submittedName>
</protein>
<evidence type="ECO:0000313" key="1">
    <source>
        <dbReference type="EMBL" id="MCD2193690.1"/>
    </source>
</evidence>
<organism evidence="1 2">
    <name type="scientific">Actinomycetospora endophytica</name>
    <dbReference type="NCBI Taxonomy" id="2291215"/>
    <lineage>
        <taxon>Bacteria</taxon>
        <taxon>Bacillati</taxon>
        <taxon>Actinomycetota</taxon>
        <taxon>Actinomycetes</taxon>
        <taxon>Pseudonocardiales</taxon>
        <taxon>Pseudonocardiaceae</taxon>
        <taxon>Actinomycetospora</taxon>
    </lineage>
</organism>